<organism evidence="1 2">
    <name type="scientific">Spirosoma pollinicola</name>
    <dbReference type="NCBI Taxonomy" id="2057025"/>
    <lineage>
        <taxon>Bacteria</taxon>
        <taxon>Pseudomonadati</taxon>
        <taxon>Bacteroidota</taxon>
        <taxon>Cytophagia</taxon>
        <taxon>Cytophagales</taxon>
        <taxon>Cytophagaceae</taxon>
        <taxon>Spirosoma</taxon>
    </lineage>
</organism>
<dbReference type="PROSITE" id="PS51257">
    <property type="entry name" value="PROKAR_LIPOPROTEIN"/>
    <property type="match status" value="1"/>
</dbReference>
<evidence type="ECO:0008006" key="3">
    <source>
        <dbReference type="Google" id="ProtNLM"/>
    </source>
</evidence>
<proteinExistence type="predicted"/>
<protein>
    <recommendedName>
        <fullName evidence="3">Lipocalin-like domain-containing protein</fullName>
    </recommendedName>
</protein>
<dbReference type="RefSeq" id="WP_100987363.1">
    <property type="nucleotide sequence ID" value="NZ_CP025096.1"/>
</dbReference>
<name>A0A2K8YVI7_9BACT</name>
<dbReference type="EMBL" id="CP025096">
    <property type="protein sequence ID" value="AUD01642.1"/>
    <property type="molecule type" value="Genomic_DNA"/>
</dbReference>
<sequence length="133" mass="14464">MKNRIIFSILFLTVVSCLPKKNKDVEPDLAGTYQVSRISIGSTTVNYPDGNGTSANAVITRPSDSQINVTVIETENGKTSTEPYGTFTIRKASGKEYDILSSTNSVRIGSINGTDFTLDFTSSGKRYTLIARK</sequence>
<dbReference type="OrthoDB" id="962033at2"/>
<dbReference type="Proteomes" id="UP000232883">
    <property type="component" value="Chromosome"/>
</dbReference>
<gene>
    <name evidence="1" type="ORF">CWM47_07305</name>
</gene>
<evidence type="ECO:0000313" key="1">
    <source>
        <dbReference type="EMBL" id="AUD01642.1"/>
    </source>
</evidence>
<dbReference type="KEGG" id="spir:CWM47_07305"/>
<reference evidence="1 2" key="1">
    <citation type="submission" date="2017-11" db="EMBL/GenBank/DDBJ databases">
        <title>Taxonomic description and genome sequences of Spirosoma HA7 sp. nov., isolated from pollen microhabitat of Corylus avellana.</title>
        <authorList>
            <person name="Ambika Manirajan B."/>
            <person name="Suarez C."/>
            <person name="Ratering S."/>
            <person name="Geissler-Plaum R."/>
            <person name="Cardinale M."/>
            <person name="Sylvia S."/>
        </authorList>
    </citation>
    <scope>NUCLEOTIDE SEQUENCE [LARGE SCALE GENOMIC DNA]</scope>
    <source>
        <strain evidence="1 2">HA7</strain>
    </source>
</reference>
<evidence type="ECO:0000313" key="2">
    <source>
        <dbReference type="Proteomes" id="UP000232883"/>
    </source>
</evidence>
<keyword evidence="2" id="KW-1185">Reference proteome</keyword>
<accession>A0A2K8YVI7</accession>
<dbReference type="AlphaFoldDB" id="A0A2K8YVI7"/>